<accession>A0A937L507</accession>
<reference evidence="2" key="1">
    <citation type="submission" date="2020-10" db="EMBL/GenBank/DDBJ databases">
        <title>Microbiome of the Black Sea water column analyzed by genome centric metagenomics.</title>
        <authorList>
            <person name="Cabello-Yeves P.J."/>
            <person name="Callieri C."/>
            <person name="Picazo A."/>
            <person name="Mehrshad M."/>
            <person name="Haro-Moreno J.M."/>
            <person name="Roda-Garcia J."/>
            <person name="Dzembekova N."/>
            <person name="Slabakova V."/>
            <person name="Slabakova N."/>
            <person name="Moncheva S."/>
            <person name="Rodriguez-Valera F."/>
        </authorList>
    </citation>
    <scope>NUCLEOTIDE SEQUENCE</scope>
    <source>
        <strain evidence="2">BS307-5m-G5</strain>
    </source>
</reference>
<name>A0A937L507_9PROT</name>
<dbReference type="EMBL" id="JADHOK010000012">
    <property type="protein sequence ID" value="MBL6761442.1"/>
    <property type="molecule type" value="Genomic_DNA"/>
</dbReference>
<gene>
    <name evidence="2" type="ORF">ISQ19_01960</name>
</gene>
<dbReference type="Pfam" id="PF06980">
    <property type="entry name" value="DUF1302"/>
    <property type="match status" value="1"/>
</dbReference>
<proteinExistence type="predicted"/>
<organism evidence="2 3">
    <name type="scientific">PS1 clade bacterium</name>
    <dbReference type="NCBI Taxonomy" id="2175152"/>
    <lineage>
        <taxon>Bacteria</taxon>
        <taxon>Pseudomonadati</taxon>
        <taxon>Pseudomonadota</taxon>
        <taxon>Alphaproteobacteria</taxon>
        <taxon>PS1 clade</taxon>
    </lineage>
</organism>
<protein>
    <submittedName>
        <fullName evidence="2">DUF1302 family protein</fullName>
    </submittedName>
</protein>
<dbReference type="AlphaFoldDB" id="A0A937L507"/>
<dbReference type="InterPro" id="IPR010727">
    <property type="entry name" value="DUF1302"/>
</dbReference>
<sequence>MIKKSTLVIAALGVASTGGVAFAEPSFSITGMLRQEISKNMGGANMHTHWGSPYNGRANVNHMSNLSVLGVTKDNAGPGGTAVAESVITDSYTSRNHITPRDPDWTQFATRAEIDIQARFTPNIKGYMKIRGYREDAQHDFLESYDFFGDEGVKGPAPETAIYAGGFYGSPKTFRNMALDDGKGSLFEHNEEDYMLDLPALYLDYNNGPLWLRVGNQQIAWGEALFFRVIDSVQGLDLRRHSVLGVAAEEYSDSRIPSFAIRGSYRFDNEWELEAYAQQFRPTILPRPGTPYSLVAEAFTVYEEPGYAKDKDDVDVGFRYSGQISDWDISFSAIARTAPDGTYRWAKHNVGESGIGIPDGLAFAPDPLGTASADEWFWGASWLRFDPVATLDTSVSDALFALAAAGAGAFSPTATANALNAASPGTTTPTKLAKGELDLFFNPATGFGPLRGYLHRDYDEEVIFGVSGKYVFMGEPDSLLDQLILGIEATYTPDRNFTNPSLSQQKLVEDEFTSVVSLEKYHKFSSSFPATYVVAQWMHKTESDMFGRHLSGNGSSYHTGGIPTGDSAFNAIAVAFQQPFPNLIWRADLSVLYDLEGGTLVQPGVKYRPRDNMQLDLYANFLNSDGGNDDIMGTLETQDEIFARLSFYF</sequence>
<feature type="signal peptide" evidence="1">
    <location>
        <begin position="1"/>
        <end position="23"/>
    </location>
</feature>
<comment type="caution">
    <text evidence="2">The sequence shown here is derived from an EMBL/GenBank/DDBJ whole genome shotgun (WGS) entry which is preliminary data.</text>
</comment>
<keyword evidence="1" id="KW-0732">Signal</keyword>
<evidence type="ECO:0000313" key="2">
    <source>
        <dbReference type="EMBL" id="MBL6761442.1"/>
    </source>
</evidence>
<evidence type="ECO:0000256" key="1">
    <source>
        <dbReference type="SAM" id="SignalP"/>
    </source>
</evidence>
<feature type="chain" id="PRO_5038033752" evidence="1">
    <location>
        <begin position="24"/>
        <end position="649"/>
    </location>
</feature>
<evidence type="ECO:0000313" key="3">
    <source>
        <dbReference type="Proteomes" id="UP000785783"/>
    </source>
</evidence>
<dbReference type="Proteomes" id="UP000785783">
    <property type="component" value="Unassembled WGS sequence"/>
</dbReference>